<dbReference type="Pfam" id="PF00875">
    <property type="entry name" value="DNA_photolyase"/>
    <property type="match status" value="1"/>
</dbReference>
<evidence type="ECO:0000259" key="9">
    <source>
        <dbReference type="PROSITE" id="PS51645"/>
    </source>
</evidence>
<sequence>MTGRSIAIALLRCDLRIHDNAIFHATHYGPTASNITHVLPLYVFDERQIELSGLPDYKRKGPPAKTRVCGFWRSGAFKAKFLTEAVFDVQKRLRSAGSDLAIRFGVPEDATISFIKALQKNGDTVEGIYLQRELCVEEIASENRLMKGASALGVKVHMYDTKALIHPDDLPFKVDKTPDVFTPFRKRVEGLNDKMSRPILKTPNHFKPYPEPLPDSDAYGSQLTDRKREEVLAYILKPLSGTEQHQNIMAQKKDPSLIKSAFPYEGGETAALERLDYYFFQGAPPPAARYKQTRNQLLGHSYSTKLSPFLCIGSISPRLVMKAVDDHEAKFELTQDTYWVRFELLWRDYFLYISRKYGVNLFLLEGFEGVTDPKKAANKVDDWNDWTEEEASHGKLSRWLKGTTGVPFIDANMIELVESGFMSNRGRQNVASFLTKDLYYDWRIGAEYFESHLVDYEPCANYGNWQYVAGVGNDPRASRQFNPIKQSKDYDAHGRYIKHWLPALSKLSASSVHTPWLLSDDERKQFDLTEKLYPSRPVLEQQSWKSHYDRREGQRSKSRGNPNEKIRGKQSSNRGHSRPQQQRGVRTSPDHSSS</sequence>
<evidence type="ECO:0000256" key="5">
    <source>
        <dbReference type="PIRSR" id="PIRSR602081-1"/>
    </source>
</evidence>
<evidence type="ECO:0000256" key="6">
    <source>
        <dbReference type="PIRSR" id="PIRSR602081-2"/>
    </source>
</evidence>
<evidence type="ECO:0000256" key="7">
    <source>
        <dbReference type="RuleBase" id="RU367151"/>
    </source>
</evidence>
<dbReference type="STRING" id="764103.G7DWK7"/>
<evidence type="ECO:0000256" key="1">
    <source>
        <dbReference type="ARBA" id="ARBA00005862"/>
    </source>
</evidence>
<dbReference type="Pfam" id="PF03441">
    <property type="entry name" value="FAD_binding_7"/>
    <property type="match status" value="1"/>
</dbReference>
<dbReference type="NCBIfam" id="TIGR02765">
    <property type="entry name" value="crypto_DASH"/>
    <property type="match status" value="1"/>
</dbReference>
<comment type="cofactor">
    <cofactor evidence="5 7">
        <name>FAD</name>
        <dbReference type="ChEBI" id="CHEBI:57692"/>
    </cofactor>
    <text evidence="5 7">Binds 1 FAD per subunit.</text>
</comment>
<dbReference type="Proteomes" id="UP000009131">
    <property type="component" value="Unassembled WGS sequence"/>
</dbReference>
<dbReference type="Gene3D" id="1.25.40.80">
    <property type="match status" value="1"/>
</dbReference>
<dbReference type="InterPro" id="IPR036134">
    <property type="entry name" value="Crypto/Photolyase_FAD-like_sf"/>
</dbReference>
<feature type="compositionally biased region" description="Basic and acidic residues" evidence="8">
    <location>
        <begin position="546"/>
        <end position="555"/>
    </location>
</feature>
<comment type="cofactor">
    <cofactor evidence="7">
        <name>(6R)-5,10-methylene-5,6,7,8-tetrahydrofolate</name>
        <dbReference type="ChEBI" id="CHEBI:15636"/>
    </cofactor>
    <text evidence="7">Binds 1 5,10-methenyltetrahydrofolate (MTHF) per subunit.</text>
</comment>
<feature type="binding site" evidence="5">
    <location>
        <position position="290"/>
    </location>
    <ligand>
        <name>FAD</name>
        <dbReference type="ChEBI" id="CHEBI:57692"/>
    </ligand>
</feature>
<dbReference type="InParanoid" id="G7DWK7"/>
<dbReference type="InterPro" id="IPR036155">
    <property type="entry name" value="Crypto/Photolyase_N_sf"/>
</dbReference>
<dbReference type="PANTHER" id="PTHR11455">
    <property type="entry name" value="CRYPTOCHROME"/>
    <property type="match status" value="1"/>
</dbReference>
<dbReference type="Gene3D" id="1.10.579.10">
    <property type="entry name" value="DNA Cyclobutane Dipyrimidine Photolyase, subunit A, domain 3"/>
    <property type="match status" value="1"/>
</dbReference>
<evidence type="ECO:0000256" key="4">
    <source>
        <dbReference type="ARBA" id="ARBA00022991"/>
    </source>
</evidence>
<organism evidence="10 11">
    <name type="scientific">Mixia osmundae (strain CBS 9802 / IAM 14324 / JCM 22182 / KY 12970)</name>
    <dbReference type="NCBI Taxonomy" id="764103"/>
    <lineage>
        <taxon>Eukaryota</taxon>
        <taxon>Fungi</taxon>
        <taxon>Dikarya</taxon>
        <taxon>Basidiomycota</taxon>
        <taxon>Pucciniomycotina</taxon>
        <taxon>Mixiomycetes</taxon>
        <taxon>Mixiales</taxon>
        <taxon>Mixiaceae</taxon>
        <taxon>Mixia</taxon>
    </lineage>
</organism>
<dbReference type="SUPFAM" id="SSF52425">
    <property type="entry name" value="Cryptochrome/photolyase, N-terminal domain"/>
    <property type="match status" value="1"/>
</dbReference>
<protein>
    <recommendedName>
        <fullName evidence="7">Cryptochrome DASH</fullName>
    </recommendedName>
</protein>
<dbReference type="InterPro" id="IPR006050">
    <property type="entry name" value="DNA_photolyase_N"/>
</dbReference>
<gene>
    <name evidence="10" type="primary">Mo01622</name>
    <name evidence="10" type="ORF">E5Q_01622</name>
</gene>
<dbReference type="PRINTS" id="PR00147">
    <property type="entry name" value="DNAPHOTLYASE"/>
</dbReference>
<dbReference type="GO" id="GO:0071949">
    <property type="term" value="F:FAD binding"/>
    <property type="evidence" value="ECO:0007669"/>
    <property type="project" value="TreeGrafter"/>
</dbReference>
<feature type="site" description="Electron transfer via tryptophanyl radical" evidence="6">
    <location>
        <position position="442"/>
    </location>
</feature>
<dbReference type="SUPFAM" id="SSF48173">
    <property type="entry name" value="Cryptochrome/photolyase FAD-binding domain"/>
    <property type="match status" value="1"/>
</dbReference>
<dbReference type="eggNOG" id="KOG0133">
    <property type="taxonomic scope" value="Eukaryota"/>
</dbReference>
<comment type="similarity">
    <text evidence="1 7">Belongs to the DNA photolyase class-1 family.</text>
</comment>
<evidence type="ECO:0000256" key="8">
    <source>
        <dbReference type="SAM" id="MobiDB-lite"/>
    </source>
</evidence>
<dbReference type="InterPro" id="IPR005101">
    <property type="entry name" value="Cryptochr/Photolyase_FAD-bd"/>
</dbReference>
<keyword evidence="3 5" id="KW-0274">FAD</keyword>
<dbReference type="RefSeq" id="XP_014565942.1">
    <property type="nucleotide sequence ID" value="XM_014710456.1"/>
</dbReference>
<feature type="compositionally biased region" description="Polar residues" evidence="8">
    <location>
        <begin position="569"/>
        <end position="594"/>
    </location>
</feature>
<comment type="function">
    <text evidence="7">May have a photoreceptor function.</text>
</comment>
<reference evidence="10 11" key="1">
    <citation type="journal article" date="2011" name="J. Gen. Appl. Microbiol.">
        <title>Draft genome sequencing of the enigmatic basidiomycete Mixia osmundae.</title>
        <authorList>
            <person name="Nishida H."/>
            <person name="Nagatsuka Y."/>
            <person name="Sugiyama J."/>
        </authorList>
    </citation>
    <scope>NUCLEOTIDE SEQUENCE [LARGE SCALE GENOMIC DNA]</scope>
    <source>
        <strain evidence="11">CBS 9802 / IAM 14324 / JCM 22182 / KY 12970</strain>
    </source>
</reference>
<keyword evidence="4 7" id="KW-0157">Chromophore</keyword>
<dbReference type="Gene3D" id="3.40.50.620">
    <property type="entry name" value="HUPs"/>
    <property type="match status" value="1"/>
</dbReference>
<proteinExistence type="inferred from homology"/>
<dbReference type="InterPro" id="IPR002081">
    <property type="entry name" value="Cryptochrome/DNA_photolyase_1"/>
</dbReference>
<evidence type="ECO:0000313" key="11">
    <source>
        <dbReference type="Proteomes" id="UP000009131"/>
    </source>
</evidence>
<name>G7DWK7_MIXOS</name>
<dbReference type="InterPro" id="IPR014133">
    <property type="entry name" value="Cry_DASH"/>
</dbReference>
<dbReference type="InterPro" id="IPR014729">
    <property type="entry name" value="Rossmann-like_a/b/a_fold"/>
</dbReference>
<dbReference type="PANTHER" id="PTHR11455:SF22">
    <property type="entry name" value="CRYPTOCHROME DASH"/>
    <property type="match status" value="1"/>
</dbReference>
<dbReference type="PROSITE" id="PS51645">
    <property type="entry name" value="PHR_CRY_ALPHA_BETA"/>
    <property type="match status" value="1"/>
</dbReference>
<evidence type="ECO:0000313" key="10">
    <source>
        <dbReference type="EMBL" id="GAA94967.1"/>
    </source>
</evidence>
<feature type="site" description="Electron transfer via tryptophanyl radical" evidence="6">
    <location>
        <position position="465"/>
    </location>
</feature>
<evidence type="ECO:0000256" key="3">
    <source>
        <dbReference type="ARBA" id="ARBA00022827"/>
    </source>
</evidence>
<dbReference type="HOGENOM" id="CLU_010348_6_2_1"/>
<accession>G7DWK7</accession>
<keyword evidence="2 5" id="KW-0285">Flavoprotein</keyword>
<comment type="caution">
    <text evidence="10">The sequence shown here is derived from an EMBL/GenBank/DDBJ whole genome shotgun (WGS) entry which is preliminary data.</text>
</comment>
<dbReference type="OrthoDB" id="435881at2759"/>
<feature type="region of interest" description="Disordered" evidence="8">
    <location>
        <begin position="542"/>
        <end position="594"/>
    </location>
</feature>
<evidence type="ECO:0000256" key="2">
    <source>
        <dbReference type="ARBA" id="ARBA00022630"/>
    </source>
</evidence>
<feature type="binding site" evidence="5">
    <location>
        <begin position="303"/>
        <end position="307"/>
    </location>
    <ligand>
        <name>FAD</name>
        <dbReference type="ChEBI" id="CHEBI:57692"/>
    </ligand>
</feature>
<feature type="domain" description="Photolyase/cryptochrome alpha/beta" evidence="9">
    <location>
        <begin position="5"/>
        <end position="164"/>
    </location>
</feature>
<keyword evidence="11" id="KW-1185">Reference proteome</keyword>
<dbReference type="GO" id="GO:0003904">
    <property type="term" value="F:deoxyribodipyrimidine photo-lyase activity"/>
    <property type="evidence" value="ECO:0007669"/>
    <property type="project" value="TreeGrafter"/>
</dbReference>
<dbReference type="AlphaFoldDB" id="G7DWK7"/>
<feature type="site" description="Electron transfer via tryptophanyl radical" evidence="6">
    <location>
        <position position="386"/>
    </location>
</feature>
<dbReference type="EMBL" id="BABT02000052">
    <property type="protein sequence ID" value="GAA94967.1"/>
    <property type="molecule type" value="Genomic_DNA"/>
</dbReference>
<dbReference type="GO" id="GO:0003684">
    <property type="term" value="F:damaged DNA binding"/>
    <property type="evidence" value="ECO:0007669"/>
    <property type="project" value="TreeGrafter"/>
</dbReference>
<dbReference type="GO" id="GO:0000719">
    <property type="term" value="P:photoreactive repair"/>
    <property type="evidence" value="ECO:0007669"/>
    <property type="project" value="TreeGrafter"/>
</dbReference>
<dbReference type="OMA" id="KFWRCGP"/>
<reference evidence="10 11" key="2">
    <citation type="journal article" date="2012" name="Open Biol.">
        <title>Characteristics of nucleosomes and linker DNA regions on the genome of the basidiomycete Mixia osmundae revealed by mono- and dinucleosome mapping.</title>
        <authorList>
            <person name="Nishida H."/>
            <person name="Kondo S."/>
            <person name="Matsumoto T."/>
            <person name="Suzuki Y."/>
            <person name="Yoshikawa H."/>
            <person name="Taylor T.D."/>
            <person name="Sugiyama J."/>
        </authorList>
    </citation>
    <scope>NUCLEOTIDE SEQUENCE [LARGE SCALE GENOMIC DNA]</scope>
    <source>
        <strain evidence="11">CBS 9802 / IAM 14324 / JCM 22182 / KY 12970</strain>
    </source>
</reference>